<protein>
    <submittedName>
        <fullName evidence="2">ANK_REP_REGION domain-containing protein</fullName>
    </submittedName>
</protein>
<dbReference type="Proteomes" id="UP000887579">
    <property type="component" value="Unplaced"/>
</dbReference>
<reference evidence="2" key="1">
    <citation type="submission" date="2022-11" db="UniProtKB">
        <authorList>
            <consortium name="WormBaseParasite"/>
        </authorList>
    </citation>
    <scope>IDENTIFICATION</scope>
</reference>
<evidence type="ECO:0000313" key="2">
    <source>
        <dbReference type="WBParaSite" id="ES5_v2.g22354.t1"/>
    </source>
</evidence>
<name>A0AC34FXP7_9BILA</name>
<organism evidence="1 2">
    <name type="scientific">Panagrolaimus sp. ES5</name>
    <dbReference type="NCBI Taxonomy" id="591445"/>
    <lineage>
        <taxon>Eukaryota</taxon>
        <taxon>Metazoa</taxon>
        <taxon>Ecdysozoa</taxon>
        <taxon>Nematoda</taxon>
        <taxon>Chromadorea</taxon>
        <taxon>Rhabditida</taxon>
        <taxon>Tylenchina</taxon>
        <taxon>Panagrolaimomorpha</taxon>
        <taxon>Panagrolaimoidea</taxon>
        <taxon>Panagrolaimidae</taxon>
        <taxon>Panagrolaimus</taxon>
    </lineage>
</organism>
<dbReference type="WBParaSite" id="ES5_v2.g22354.t1">
    <property type="protein sequence ID" value="ES5_v2.g22354.t1"/>
    <property type="gene ID" value="ES5_v2.g22354"/>
</dbReference>
<sequence length="567" mass="64915">MGSSESKKIKEEENIGAGGRFTEEKEYRLYKLVDTNSNGGELLPWMRYALNTGDYSLIDGYLDSKLKDFMYNGGKAKLESVAELVKIRNKERNAMLGAFMRKKGKGKSGPNILDDFNQEANQGDLKKALKLLDGGKSGKGDAKYREIVWKLEDRGRMGENIVGACLMQGSALHNKLAIKILTAYPKLINDIFISEEYYGLSHLHQAIVNEDPYMTHYLLQHGADINQRCYGAFFCANDQKNGRTDSLEHEYVDLPERTNYMGRTYFGEYPLAFAACTNQKDCYRLLRAKRADPNLKDTNGNTVLHMTVIHENLEMLKLAYDLGAKLQIQNNQSLTPLTLAVKTAKKKMFEQLLQLESTIDWNYGEASRVAYPLAKLDTIDQETGQLNENSALYLAAYGETEEHLEMLEGLLENLLQAKWDAFARRHWSISLFCFVVYFIFVSLAFMNRPFAQTTSVETDDAIWLIPGSIQALLDPDKVNKEKYKELAIGKPSWVTKTYTYPTESAYFYQQKRCHLTQYFNYGDQGYVRLVSESVVLFCVVFQIIMELLEIRAIGYKRWWQVLVSFEI</sequence>
<proteinExistence type="predicted"/>
<accession>A0AC34FXP7</accession>
<evidence type="ECO:0000313" key="1">
    <source>
        <dbReference type="Proteomes" id="UP000887579"/>
    </source>
</evidence>